<comment type="similarity">
    <text evidence="1">Belongs to the peptidase U62 family.</text>
</comment>
<dbReference type="PANTHER" id="PTHR30624:SF10">
    <property type="entry name" value="CONSERVED PROTEIN"/>
    <property type="match status" value="1"/>
</dbReference>
<organism evidence="8 9">
    <name type="scientific">Muiribacterium halophilum</name>
    <dbReference type="NCBI Taxonomy" id="2053465"/>
    <lineage>
        <taxon>Bacteria</taxon>
        <taxon>Candidatus Muiribacteriota</taxon>
        <taxon>Candidatus Muiribacteriia</taxon>
        <taxon>Candidatus Muiribacteriales</taxon>
        <taxon>Candidatus Muiribacteriaceae</taxon>
        <taxon>Candidatus Muiribacterium</taxon>
    </lineage>
</organism>
<evidence type="ECO:0000256" key="1">
    <source>
        <dbReference type="ARBA" id="ARBA00005836"/>
    </source>
</evidence>
<keyword evidence="3" id="KW-0378">Hydrolase</keyword>
<dbReference type="FunFam" id="3.30.2290.10:FF:000003">
    <property type="entry name" value="Zinc-dependent protease, TldD/PmbA family"/>
    <property type="match status" value="1"/>
</dbReference>
<sequence length="480" mass="53604">MYKVCDFIIDLCEKGKASYADARIVEMNYESLTVKKGELSGIENSISKGVGIRVIVNGAWGFASTNDLSEKSLRKNVELAISIGKASSHLIKQKVRLTEDKVYQDTWSSPYILDPFNVTWEDKVGLLMDCDRILSQDKKIVDSKAYMSFSKEVQWFVSSEGARIKQQILRSGGGMSAIASNGNEFQRRTYPASFGQYYQGGYEVIQGFKLLENAENTRKEAIALLDAPQCPSGKKDLILHGEQLALQIHESIGHATELDRVLGLEANFAGRSFVTLEKKGKFKYGSKLMNIVADPTCPMGLGTYGYDDDGVRAERFHVIKDGVFENYLGNREFAHTVNETHSRACNRAQGWMHIPIVRMPNLSLMPGEGTLEEIIADTKDGLIVDTVKSWSIDQYRYNFQFGMEAGWVIKDGSISHMVKNPTYQGITPEFWGSMDRVAGFSEWKLNGVPNCGKGQPMQVAEMSHGCSPARFKKVEIGIMR</sequence>
<evidence type="ECO:0000259" key="7">
    <source>
        <dbReference type="Pfam" id="PF19290"/>
    </source>
</evidence>
<dbReference type="Pfam" id="PF01523">
    <property type="entry name" value="PmbA_TldD_1st"/>
    <property type="match status" value="1"/>
</dbReference>
<feature type="domain" description="Metalloprotease TldD/E central" evidence="7">
    <location>
        <begin position="115"/>
        <end position="196"/>
    </location>
</feature>
<evidence type="ECO:0000259" key="5">
    <source>
        <dbReference type="Pfam" id="PF01523"/>
    </source>
</evidence>
<evidence type="ECO:0000313" key="8">
    <source>
        <dbReference type="EMBL" id="PLX17711.1"/>
    </source>
</evidence>
<dbReference type="SUPFAM" id="SSF111283">
    <property type="entry name" value="Putative modulator of DNA gyrase, PmbA/TldD"/>
    <property type="match status" value="1"/>
</dbReference>
<evidence type="ECO:0000256" key="3">
    <source>
        <dbReference type="ARBA" id="ARBA00022801"/>
    </source>
</evidence>
<evidence type="ECO:0000313" key="9">
    <source>
        <dbReference type="Proteomes" id="UP000234857"/>
    </source>
</evidence>
<dbReference type="InterPro" id="IPR002510">
    <property type="entry name" value="Metalloprtase-TldD/E_N"/>
</dbReference>
<dbReference type="InterPro" id="IPR045569">
    <property type="entry name" value="Metalloprtase-TldD/E_C"/>
</dbReference>
<dbReference type="InterPro" id="IPR045570">
    <property type="entry name" value="Metalloprtase-TldD/E_cen_dom"/>
</dbReference>
<keyword evidence="2" id="KW-0645">Protease</keyword>
<comment type="caution">
    <text evidence="8">The sequence shown here is derived from an EMBL/GenBank/DDBJ whole genome shotgun (WGS) entry which is preliminary data.</text>
</comment>
<keyword evidence="4" id="KW-0482">Metalloprotease</keyword>
<dbReference type="Gene3D" id="3.30.2290.10">
    <property type="entry name" value="PmbA/TldD superfamily"/>
    <property type="match status" value="1"/>
</dbReference>
<dbReference type="InterPro" id="IPR051463">
    <property type="entry name" value="Peptidase_U62_metallo"/>
</dbReference>
<evidence type="ECO:0000259" key="6">
    <source>
        <dbReference type="Pfam" id="PF19289"/>
    </source>
</evidence>
<dbReference type="Proteomes" id="UP000234857">
    <property type="component" value="Unassembled WGS sequence"/>
</dbReference>
<dbReference type="Pfam" id="PF19290">
    <property type="entry name" value="PmbA_TldD_2nd"/>
    <property type="match status" value="1"/>
</dbReference>
<protein>
    <submittedName>
        <fullName evidence="8">Peptidase C69</fullName>
    </submittedName>
</protein>
<dbReference type="GO" id="GO:0008237">
    <property type="term" value="F:metallopeptidase activity"/>
    <property type="evidence" value="ECO:0007669"/>
    <property type="project" value="UniProtKB-KW"/>
</dbReference>
<dbReference type="EMBL" id="PKTG01000083">
    <property type="protein sequence ID" value="PLX17711.1"/>
    <property type="molecule type" value="Genomic_DNA"/>
</dbReference>
<dbReference type="InterPro" id="IPR036059">
    <property type="entry name" value="TldD/PmbA_sf"/>
</dbReference>
<evidence type="ECO:0000256" key="4">
    <source>
        <dbReference type="ARBA" id="ARBA00023049"/>
    </source>
</evidence>
<reference evidence="8 9" key="1">
    <citation type="submission" date="2017-11" db="EMBL/GenBank/DDBJ databases">
        <title>Genome-resolved metagenomics identifies genetic mobility, metabolic interactions, and unexpected diversity in perchlorate-reducing communities.</title>
        <authorList>
            <person name="Barnum T.P."/>
            <person name="Figueroa I.A."/>
            <person name="Carlstrom C.I."/>
            <person name="Lucas L.N."/>
            <person name="Engelbrektson A.L."/>
            <person name="Coates J.D."/>
        </authorList>
    </citation>
    <scope>NUCLEOTIDE SEQUENCE [LARGE SCALE GENOMIC DNA]</scope>
    <source>
        <strain evidence="8">BM706</strain>
    </source>
</reference>
<feature type="domain" description="Metalloprotease TldD/E C-terminal" evidence="6">
    <location>
        <begin position="232"/>
        <end position="450"/>
    </location>
</feature>
<dbReference type="InterPro" id="IPR035068">
    <property type="entry name" value="TldD/PmbA_N"/>
</dbReference>
<dbReference type="GO" id="GO:0006508">
    <property type="term" value="P:proteolysis"/>
    <property type="evidence" value="ECO:0007669"/>
    <property type="project" value="UniProtKB-KW"/>
</dbReference>
<proteinExistence type="inferred from homology"/>
<evidence type="ECO:0000256" key="2">
    <source>
        <dbReference type="ARBA" id="ARBA00022670"/>
    </source>
</evidence>
<gene>
    <name evidence="8" type="ORF">C0601_06680</name>
</gene>
<feature type="domain" description="Metalloprotease TldD/E N-terminal" evidence="5">
    <location>
        <begin position="20"/>
        <end position="83"/>
    </location>
</feature>
<accession>A0A2N5ZGD5</accession>
<dbReference type="GO" id="GO:0005829">
    <property type="term" value="C:cytosol"/>
    <property type="evidence" value="ECO:0007669"/>
    <property type="project" value="TreeGrafter"/>
</dbReference>
<dbReference type="Pfam" id="PF19289">
    <property type="entry name" value="PmbA_TldD_3rd"/>
    <property type="match status" value="1"/>
</dbReference>
<dbReference type="AlphaFoldDB" id="A0A2N5ZGD5"/>
<dbReference type="PANTHER" id="PTHR30624">
    <property type="entry name" value="UNCHARACTERIZED PROTEIN TLDD AND PMBA"/>
    <property type="match status" value="1"/>
</dbReference>
<name>A0A2N5ZGD5_MUIH1</name>